<dbReference type="Gene3D" id="1.10.1740.10">
    <property type="match status" value="1"/>
</dbReference>
<keyword evidence="2" id="KW-0805">Transcription regulation</keyword>
<evidence type="ECO:0000313" key="6">
    <source>
        <dbReference type="EMBL" id="QDU75410.1"/>
    </source>
</evidence>
<dbReference type="NCBIfam" id="TIGR02937">
    <property type="entry name" value="sigma70-ECF"/>
    <property type="match status" value="1"/>
</dbReference>
<keyword evidence="3" id="KW-0731">Sigma factor</keyword>
<sequence>MLMSETSRNARFVSEFACHEEAIRAYVRRLIPSRSDCDDILQEVAMVLWEKFDEFHEGGNFRSWAFGFARYKVLSWIRDNGRSRLVLDSDVVALIADESVEEDSYLEMQRLAFRSCFEKLPSHQRSLMANAYRPDMKIQEVAAESGRSTAGFYQWLYRMRQMLLECVQRQLASEANP</sequence>
<dbReference type="InterPro" id="IPR007627">
    <property type="entry name" value="RNA_pol_sigma70_r2"/>
</dbReference>
<dbReference type="InterPro" id="IPR014331">
    <property type="entry name" value="RNA_pol_sigma70_ECF_RHOBA"/>
</dbReference>
<name>A0A518C881_9BACT</name>
<dbReference type="NCBIfam" id="TIGR02989">
    <property type="entry name" value="Sig-70_gvs1"/>
    <property type="match status" value="1"/>
</dbReference>
<proteinExistence type="inferred from homology"/>
<comment type="similarity">
    <text evidence="1">Belongs to the sigma-70 factor family. ECF subfamily.</text>
</comment>
<evidence type="ECO:0000256" key="3">
    <source>
        <dbReference type="ARBA" id="ARBA00023082"/>
    </source>
</evidence>
<keyword evidence="7" id="KW-1185">Reference proteome</keyword>
<evidence type="ECO:0000259" key="5">
    <source>
        <dbReference type="Pfam" id="PF04542"/>
    </source>
</evidence>
<dbReference type="SUPFAM" id="SSF88946">
    <property type="entry name" value="Sigma2 domain of RNA polymerase sigma factors"/>
    <property type="match status" value="1"/>
</dbReference>
<dbReference type="GO" id="GO:0006352">
    <property type="term" value="P:DNA-templated transcription initiation"/>
    <property type="evidence" value="ECO:0007669"/>
    <property type="project" value="InterPro"/>
</dbReference>
<accession>A0A518C881</accession>
<dbReference type="InterPro" id="IPR036388">
    <property type="entry name" value="WH-like_DNA-bd_sf"/>
</dbReference>
<dbReference type="Proteomes" id="UP000318626">
    <property type="component" value="Chromosome"/>
</dbReference>
<dbReference type="AlphaFoldDB" id="A0A518C881"/>
<dbReference type="SUPFAM" id="SSF88659">
    <property type="entry name" value="Sigma3 and sigma4 domains of RNA polymerase sigma factors"/>
    <property type="match status" value="1"/>
</dbReference>
<dbReference type="PANTHER" id="PTHR43133">
    <property type="entry name" value="RNA POLYMERASE ECF-TYPE SIGMA FACTO"/>
    <property type="match status" value="1"/>
</dbReference>
<keyword evidence="4" id="KW-0804">Transcription</keyword>
<dbReference type="GO" id="GO:0016987">
    <property type="term" value="F:sigma factor activity"/>
    <property type="evidence" value="ECO:0007669"/>
    <property type="project" value="UniProtKB-KW"/>
</dbReference>
<gene>
    <name evidence="6" type="ORF">Pan97_24420</name>
</gene>
<evidence type="ECO:0000313" key="7">
    <source>
        <dbReference type="Proteomes" id="UP000318626"/>
    </source>
</evidence>
<protein>
    <submittedName>
        <fullName evidence="6">RNA polymerase sigma factor</fullName>
    </submittedName>
</protein>
<dbReference type="InterPro" id="IPR013325">
    <property type="entry name" value="RNA_pol_sigma_r2"/>
</dbReference>
<dbReference type="KEGG" id="bvo:Pan97_24420"/>
<dbReference type="InterPro" id="IPR013324">
    <property type="entry name" value="RNA_pol_sigma_r3/r4-like"/>
</dbReference>
<dbReference type="Pfam" id="PF04542">
    <property type="entry name" value="Sigma70_r2"/>
    <property type="match status" value="1"/>
</dbReference>
<dbReference type="InterPro" id="IPR014284">
    <property type="entry name" value="RNA_pol_sigma-70_dom"/>
</dbReference>
<dbReference type="Gene3D" id="1.10.10.10">
    <property type="entry name" value="Winged helix-like DNA-binding domain superfamily/Winged helix DNA-binding domain"/>
    <property type="match status" value="1"/>
</dbReference>
<evidence type="ECO:0000256" key="2">
    <source>
        <dbReference type="ARBA" id="ARBA00023015"/>
    </source>
</evidence>
<organism evidence="6 7">
    <name type="scientific">Bremerella volcania</name>
    <dbReference type="NCBI Taxonomy" id="2527984"/>
    <lineage>
        <taxon>Bacteria</taxon>
        <taxon>Pseudomonadati</taxon>
        <taxon>Planctomycetota</taxon>
        <taxon>Planctomycetia</taxon>
        <taxon>Pirellulales</taxon>
        <taxon>Pirellulaceae</taxon>
        <taxon>Bremerella</taxon>
    </lineage>
</organism>
<dbReference type="InterPro" id="IPR039425">
    <property type="entry name" value="RNA_pol_sigma-70-like"/>
</dbReference>
<dbReference type="EMBL" id="CP036289">
    <property type="protein sequence ID" value="QDU75410.1"/>
    <property type="molecule type" value="Genomic_DNA"/>
</dbReference>
<evidence type="ECO:0000256" key="1">
    <source>
        <dbReference type="ARBA" id="ARBA00010641"/>
    </source>
</evidence>
<feature type="domain" description="RNA polymerase sigma-70 region 2" evidence="5">
    <location>
        <begin position="17"/>
        <end position="82"/>
    </location>
</feature>
<evidence type="ECO:0000256" key="4">
    <source>
        <dbReference type="ARBA" id="ARBA00023163"/>
    </source>
</evidence>
<dbReference type="PANTHER" id="PTHR43133:SF51">
    <property type="entry name" value="RNA POLYMERASE SIGMA FACTOR"/>
    <property type="match status" value="1"/>
</dbReference>
<reference evidence="7" key="1">
    <citation type="submission" date="2019-02" db="EMBL/GenBank/DDBJ databases">
        <title>Deep-cultivation of Planctomycetes and their phenomic and genomic characterization uncovers novel biology.</title>
        <authorList>
            <person name="Wiegand S."/>
            <person name="Jogler M."/>
            <person name="Boedeker C."/>
            <person name="Pinto D."/>
            <person name="Vollmers J."/>
            <person name="Rivas-Marin E."/>
            <person name="Kohn T."/>
            <person name="Peeters S.H."/>
            <person name="Heuer A."/>
            <person name="Rast P."/>
            <person name="Oberbeckmann S."/>
            <person name="Bunk B."/>
            <person name="Jeske O."/>
            <person name="Meyerdierks A."/>
            <person name="Storesund J.E."/>
            <person name="Kallscheuer N."/>
            <person name="Luecker S."/>
            <person name="Lage O.M."/>
            <person name="Pohl T."/>
            <person name="Merkel B.J."/>
            <person name="Hornburger P."/>
            <person name="Mueller R.-W."/>
            <person name="Bruemmer F."/>
            <person name="Labrenz M."/>
            <person name="Spormann A.M."/>
            <person name="Op den Camp H."/>
            <person name="Overmann J."/>
            <person name="Amann R."/>
            <person name="Jetten M.S.M."/>
            <person name="Mascher T."/>
            <person name="Medema M.H."/>
            <person name="Devos D.P."/>
            <person name="Kaster A.-K."/>
            <person name="Ovreas L."/>
            <person name="Rohde M."/>
            <person name="Galperin M.Y."/>
            <person name="Jogler C."/>
        </authorList>
    </citation>
    <scope>NUCLEOTIDE SEQUENCE [LARGE SCALE GENOMIC DNA]</scope>
    <source>
        <strain evidence="7">Pan97</strain>
    </source>
</reference>